<dbReference type="AlphaFoldDB" id="A0A9W8LZ32"/>
<evidence type="ECO:0000313" key="1">
    <source>
        <dbReference type="EMBL" id="KAJ2849117.1"/>
    </source>
</evidence>
<accession>A0A9W8LZ32</accession>
<organism evidence="1 2">
    <name type="scientific">Coemansia brasiliensis</name>
    <dbReference type="NCBI Taxonomy" id="2650707"/>
    <lineage>
        <taxon>Eukaryota</taxon>
        <taxon>Fungi</taxon>
        <taxon>Fungi incertae sedis</taxon>
        <taxon>Zoopagomycota</taxon>
        <taxon>Kickxellomycotina</taxon>
        <taxon>Kickxellomycetes</taxon>
        <taxon>Kickxellales</taxon>
        <taxon>Kickxellaceae</taxon>
        <taxon>Coemansia</taxon>
    </lineage>
</organism>
<evidence type="ECO:0000313" key="2">
    <source>
        <dbReference type="Proteomes" id="UP001139887"/>
    </source>
</evidence>
<name>A0A9W8LZ32_9FUNG</name>
<reference evidence="1" key="1">
    <citation type="submission" date="2022-07" db="EMBL/GenBank/DDBJ databases">
        <title>Phylogenomic reconstructions and comparative analyses of Kickxellomycotina fungi.</title>
        <authorList>
            <person name="Reynolds N.K."/>
            <person name="Stajich J.E."/>
            <person name="Barry K."/>
            <person name="Grigoriev I.V."/>
            <person name="Crous P."/>
            <person name="Smith M.E."/>
        </authorList>
    </citation>
    <scope>NUCLEOTIDE SEQUENCE</scope>
    <source>
        <strain evidence="1">NRRL 1566</strain>
    </source>
</reference>
<dbReference type="Proteomes" id="UP001139887">
    <property type="component" value="Unassembled WGS sequence"/>
</dbReference>
<gene>
    <name evidence="1" type="ORF">IWW36_002874</name>
</gene>
<proteinExistence type="predicted"/>
<sequence>MTDCAELTNKLADAIDECKGVLKYKLLDKQDSYLSSSDFDDASEVGYIELPKCANIHDVFTAFMAYPLHLENCEEYRVAEVVCNQDATFDEIIEFTETE</sequence>
<feature type="non-terminal residue" evidence="1">
    <location>
        <position position="99"/>
    </location>
</feature>
<comment type="caution">
    <text evidence="1">The sequence shown here is derived from an EMBL/GenBank/DDBJ whole genome shotgun (WGS) entry which is preliminary data.</text>
</comment>
<dbReference type="EMBL" id="JANBUW010000105">
    <property type="protein sequence ID" value="KAJ2849117.1"/>
    <property type="molecule type" value="Genomic_DNA"/>
</dbReference>
<keyword evidence="2" id="KW-1185">Reference proteome</keyword>
<protein>
    <submittedName>
        <fullName evidence="1">Uncharacterized protein</fullName>
    </submittedName>
</protein>